<organism evidence="2 3">
    <name type="scientific">Microthyrium microscopicum</name>
    <dbReference type="NCBI Taxonomy" id="703497"/>
    <lineage>
        <taxon>Eukaryota</taxon>
        <taxon>Fungi</taxon>
        <taxon>Dikarya</taxon>
        <taxon>Ascomycota</taxon>
        <taxon>Pezizomycotina</taxon>
        <taxon>Dothideomycetes</taxon>
        <taxon>Dothideomycetes incertae sedis</taxon>
        <taxon>Microthyriales</taxon>
        <taxon>Microthyriaceae</taxon>
        <taxon>Microthyrium</taxon>
    </lineage>
</organism>
<accession>A0A6A6USM2</accession>
<dbReference type="Proteomes" id="UP000799302">
    <property type="component" value="Unassembled WGS sequence"/>
</dbReference>
<evidence type="ECO:0000313" key="2">
    <source>
        <dbReference type="EMBL" id="KAF2674417.1"/>
    </source>
</evidence>
<proteinExistence type="predicted"/>
<dbReference type="PANTHER" id="PTHR35870">
    <property type="entry name" value="PROTEIN, PUTATIVE (AFU_ORTHOLOGUE AFUA_5G03330)-RELATED"/>
    <property type="match status" value="1"/>
</dbReference>
<dbReference type="OrthoDB" id="10265971at2759"/>
<dbReference type="EMBL" id="MU004230">
    <property type="protein sequence ID" value="KAF2674417.1"/>
    <property type="molecule type" value="Genomic_DNA"/>
</dbReference>
<dbReference type="GO" id="GO:0016491">
    <property type="term" value="F:oxidoreductase activity"/>
    <property type="evidence" value="ECO:0007669"/>
    <property type="project" value="UniProtKB-KW"/>
</dbReference>
<keyword evidence="1" id="KW-0560">Oxidoreductase</keyword>
<evidence type="ECO:0000313" key="3">
    <source>
        <dbReference type="Proteomes" id="UP000799302"/>
    </source>
</evidence>
<dbReference type="AlphaFoldDB" id="A0A6A6USM2"/>
<gene>
    <name evidence="2" type="ORF">BT63DRAFT_419709</name>
</gene>
<dbReference type="InterPro" id="IPR025337">
    <property type="entry name" value="Questin_oxidase-like"/>
</dbReference>
<dbReference type="Pfam" id="PF14027">
    <property type="entry name" value="Questin_oxidase"/>
    <property type="match status" value="1"/>
</dbReference>
<protein>
    <recommendedName>
        <fullName evidence="4">Oxidoreductase AflY</fullName>
    </recommendedName>
</protein>
<reference evidence="2" key="1">
    <citation type="journal article" date="2020" name="Stud. Mycol.">
        <title>101 Dothideomycetes genomes: a test case for predicting lifestyles and emergence of pathogens.</title>
        <authorList>
            <person name="Haridas S."/>
            <person name="Albert R."/>
            <person name="Binder M."/>
            <person name="Bloem J."/>
            <person name="Labutti K."/>
            <person name="Salamov A."/>
            <person name="Andreopoulos B."/>
            <person name="Baker S."/>
            <person name="Barry K."/>
            <person name="Bills G."/>
            <person name="Bluhm B."/>
            <person name="Cannon C."/>
            <person name="Castanera R."/>
            <person name="Culley D."/>
            <person name="Daum C."/>
            <person name="Ezra D."/>
            <person name="Gonzalez J."/>
            <person name="Henrissat B."/>
            <person name="Kuo A."/>
            <person name="Liang C."/>
            <person name="Lipzen A."/>
            <person name="Lutzoni F."/>
            <person name="Magnuson J."/>
            <person name="Mondo S."/>
            <person name="Nolan M."/>
            <person name="Ohm R."/>
            <person name="Pangilinan J."/>
            <person name="Park H.-J."/>
            <person name="Ramirez L."/>
            <person name="Alfaro M."/>
            <person name="Sun H."/>
            <person name="Tritt A."/>
            <person name="Yoshinaga Y."/>
            <person name="Zwiers L.-H."/>
            <person name="Turgeon B."/>
            <person name="Goodwin S."/>
            <person name="Spatafora J."/>
            <person name="Crous P."/>
            <person name="Grigoriev I."/>
        </authorList>
    </citation>
    <scope>NUCLEOTIDE SEQUENCE</scope>
    <source>
        <strain evidence="2">CBS 115976</strain>
    </source>
</reference>
<evidence type="ECO:0008006" key="4">
    <source>
        <dbReference type="Google" id="ProtNLM"/>
    </source>
</evidence>
<sequence length="410" mass="46810">MFNINFNPSKWIPNFGSAATTVIKLPSVAIDDIETSTDRVARRLKHLILANHANHSILYHKLEFHNHTAHALGAAYLLGGTAEHLTDIYDEEIRELESWEDAPGEISADDWRDYLGKKEYQRAYVDFFEDQMVTHSYHWKELIQEYLFEGEKPLVNNLISGLAHSMIHTGYALELDSKTLAIEALAMSCCCYNFMHKYLDDPTYSQRTSTQPPSSLLNIMHKIREDKRFDESQSTPGEFDLEKLFASREDEILEYWNAWDLSDPTAQFQESQRVAAALVAGSSPREGDYNFFSAHVLTSSHAVRVLLPLVPAQHQLSLVRQWALLTIAVYILQGRPPISTEMICNLDVGTSKWKHVRHLALNGKGALDAHYVKVLRALVVAGQTWGDEDELFLKAAIRFGEGWDNWRYEK</sequence>
<name>A0A6A6USM2_9PEZI</name>
<dbReference type="PANTHER" id="PTHR35870:SF6">
    <property type="entry name" value="MGS207 PROTEIN"/>
    <property type="match status" value="1"/>
</dbReference>
<evidence type="ECO:0000256" key="1">
    <source>
        <dbReference type="ARBA" id="ARBA00023002"/>
    </source>
</evidence>
<keyword evidence="3" id="KW-1185">Reference proteome</keyword>